<dbReference type="PANTHER" id="PTHR44591">
    <property type="entry name" value="STRESS RESPONSE REGULATOR PROTEIN 1"/>
    <property type="match status" value="1"/>
</dbReference>
<evidence type="ECO:0000313" key="5">
    <source>
        <dbReference type="EMBL" id="CAE0576201.1"/>
    </source>
</evidence>
<keyword evidence="1 2" id="KW-0597">Phosphoprotein</keyword>
<accession>A0A7S3T7K8</accession>
<dbReference type="InterPro" id="IPR001789">
    <property type="entry name" value="Sig_transdc_resp-reg_receiver"/>
</dbReference>
<feature type="region of interest" description="Disordered" evidence="3">
    <location>
        <begin position="174"/>
        <end position="195"/>
    </location>
</feature>
<gene>
    <name evidence="5" type="ORF">EHUX00137_LOCUS33585</name>
</gene>
<dbReference type="InterPro" id="IPR050595">
    <property type="entry name" value="Bact_response_regulator"/>
</dbReference>
<reference evidence="5" key="1">
    <citation type="submission" date="2021-01" db="EMBL/GenBank/DDBJ databases">
        <authorList>
            <person name="Corre E."/>
            <person name="Pelletier E."/>
            <person name="Niang G."/>
            <person name="Scheremetjew M."/>
            <person name="Finn R."/>
            <person name="Kale V."/>
            <person name="Holt S."/>
            <person name="Cochrane G."/>
            <person name="Meng A."/>
            <person name="Brown T."/>
            <person name="Cohen L."/>
        </authorList>
    </citation>
    <scope>NUCLEOTIDE SEQUENCE</scope>
    <source>
        <strain evidence="5">379</strain>
    </source>
</reference>
<dbReference type="PROSITE" id="PS50110">
    <property type="entry name" value="RESPONSE_REGULATORY"/>
    <property type="match status" value="2"/>
</dbReference>
<dbReference type="SUPFAM" id="SSF52172">
    <property type="entry name" value="CheY-like"/>
    <property type="match status" value="2"/>
</dbReference>
<sequence length="372" mass="39750">MADVDSEMHDAAAGGAGSAELHQRTIRVLVVEDDPFSVTVLQHLFAKITQGAESFGLPPLAFEVTEAGTAEDAWVLCSTTAWDIVLADLRLPGLSGTDLAKAYWQHIGGRSTTALTVSERVARQAQTIFIACSADAGSIDLASCGMHDALCKPVSLAALRHMLQKWMPRLDDTSEPLIPPVPSEEPAAEGASQMSPTRRKRILIVEDCKIALAAMQQLFERLGFCVDAHMDGESAMAQLALLPPRYDLVVLDLQLPGMSGYAIASWFRDHCAAASRMDGVRYRRPLLVAVSADPDLEACRDYGFDRCFPKPLTAELITSLSRRFLLASSARDGQGSPLAAGALTPPPSPFSRAARGTQGGGGEASGWSSRTS</sequence>
<evidence type="ECO:0000259" key="4">
    <source>
        <dbReference type="PROSITE" id="PS50110"/>
    </source>
</evidence>
<proteinExistence type="predicted"/>
<dbReference type="CDD" id="cd17546">
    <property type="entry name" value="REC_hyHK_CKI1_RcsC-like"/>
    <property type="match status" value="1"/>
</dbReference>
<feature type="domain" description="Response regulatory" evidence="4">
    <location>
        <begin position="201"/>
        <end position="325"/>
    </location>
</feature>
<evidence type="ECO:0000256" key="2">
    <source>
        <dbReference type="PROSITE-ProRule" id="PRU00169"/>
    </source>
</evidence>
<dbReference type="InterPro" id="IPR011006">
    <property type="entry name" value="CheY-like_superfamily"/>
</dbReference>
<feature type="modified residue" description="4-aspartylphosphate" evidence="2">
    <location>
        <position position="88"/>
    </location>
</feature>
<dbReference type="GO" id="GO:0000160">
    <property type="term" value="P:phosphorelay signal transduction system"/>
    <property type="evidence" value="ECO:0007669"/>
    <property type="project" value="InterPro"/>
</dbReference>
<dbReference type="PANTHER" id="PTHR44591:SF3">
    <property type="entry name" value="RESPONSE REGULATORY DOMAIN-CONTAINING PROTEIN"/>
    <property type="match status" value="1"/>
</dbReference>
<name>A0A7S3T7K8_EMIHU</name>
<feature type="domain" description="Response regulatory" evidence="4">
    <location>
        <begin position="27"/>
        <end position="167"/>
    </location>
</feature>
<organism evidence="5">
    <name type="scientific">Emiliania huxleyi</name>
    <name type="common">Coccolithophore</name>
    <name type="synonym">Pontosphaera huxleyi</name>
    <dbReference type="NCBI Taxonomy" id="2903"/>
    <lineage>
        <taxon>Eukaryota</taxon>
        <taxon>Haptista</taxon>
        <taxon>Haptophyta</taxon>
        <taxon>Prymnesiophyceae</taxon>
        <taxon>Isochrysidales</taxon>
        <taxon>Noelaerhabdaceae</taxon>
        <taxon>Emiliania</taxon>
    </lineage>
</organism>
<dbReference type="AlphaFoldDB" id="A0A7S3T7K8"/>
<protein>
    <recommendedName>
        <fullName evidence="4">Response regulatory domain-containing protein</fullName>
    </recommendedName>
</protein>
<dbReference type="EMBL" id="HBIR01043038">
    <property type="protein sequence ID" value="CAE0576201.1"/>
    <property type="molecule type" value="Transcribed_RNA"/>
</dbReference>
<evidence type="ECO:0000256" key="3">
    <source>
        <dbReference type="SAM" id="MobiDB-lite"/>
    </source>
</evidence>
<feature type="modified residue" description="4-aspartylphosphate" evidence="2">
    <location>
        <position position="252"/>
    </location>
</feature>
<evidence type="ECO:0000256" key="1">
    <source>
        <dbReference type="ARBA" id="ARBA00022553"/>
    </source>
</evidence>
<dbReference type="Pfam" id="PF00072">
    <property type="entry name" value="Response_reg"/>
    <property type="match status" value="1"/>
</dbReference>
<dbReference type="Gene3D" id="3.40.50.2300">
    <property type="match status" value="2"/>
</dbReference>
<feature type="region of interest" description="Disordered" evidence="3">
    <location>
        <begin position="334"/>
        <end position="372"/>
    </location>
</feature>
<dbReference type="SMART" id="SM00448">
    <property type="entry name" value="REC"/>
    <property type="match status" value="2"/>
</dbReference>